<dbReference type="GO" id="GO:0050520">
    <property type="term" value="F:phosphatidylcholine synthase activity"/>
    <property type="evidence" value="ECO:0007669"/>
    <property type="project" value="UniProtKB-EC"/>
</dbReference>
<feature type="transmembrane region" description="Helical" evidence="18">
    <location>
        <begin position="224"/>
        <end position="242"/>
    </location>
</feature>
<dbReference type="Proteomes" id="UP000215896">
    <property type="component" value="Unassembled WGS sequence"/>
</dbReference>
<keyword evidence="15" id="KW-0464">Manganese</keyword>
<comment type="subcellular location">
    <subcellularLocation>
        <location evidence="3">Cell inner membrane</location>
        <topology evidence="3">Multi-pass membrane protein</topology>
    </subcellularLocation>
</comment>
<evidence type="ECO:0000256" key="9">
    <source>
        <dbReference type="ARBA" id="ARBA00022679"/>
    </source>
</evidence>
<evidence type="ECO:0000313" key="19">
    <source>
        <dbReference type="EMBL" id="OYO14643.1"/>
    </source>
</evidence>
<evidence type="ECO:0000256" key="18">
    <source>
        <dbReference type="SAM" id="Phobius"/>
    </source>
</evidence>
<keyword evidence="11 18" id="KW-1133">Transmembrane helix</keyword>
<feature type="transmembrane region" description="Helical" evidence="18">
    <location>
        <begin position="114"/>
        <end position="132"/>
    </location>
</feature>
<keyword evidence="20" id="KW-1185">Reference proteome</keyword>
<keyword evidence="16" id="KW-1208">Phospholipid metabolism</keyword>
<keyword evidence="7" id="KW-0444">Lipid biosynthesis</keyword>
<keyword evidence="8" id="KW-0997">Cell inner membrane</keyword>
<keyword evidence="14" id="KW-0594">Phospholipid biosynthesis</keyword>
<sequence length="251" mass="27627">MPSSAPAAADRRSAYTLGQRLGAWAVHALTMSGIVWAVLALLALLRQDLLAMWGWLAVALVVDGLDGTLARRAEVSQRIPWFDGTALDTVVDYLTWTFIPALFLYLHIPFGPAPMPLLMMLLINLSSLFCYCNKGMKSSDYYFVGFPAAWNIVAVYLWLLDTGPVFNVIATIVLSALTLAPIDFLHPFRVRRLMAVNILAVAAWLAGTIWLVLAHPDAPLPAQLIWWLGGGWFFAVSLLRTIRGRADDTSG</sequence>
<name>A0A255GJU9_9ACTN</name>
<evidence type="ECO:0000256" key="15">
    <source>
        <dbReference type="ARBA" id="ARBA00023211"/>
    </source>
</evidence>
<feature type="transmembrane region" description="Helical" evidence="18">
    <location>
        <begin position="193"/>
        <end position="212"/>
    </location>
</feature>
<evidence type="ECO:0000256" key="5">
    <source>
        <dbReference type="ARBA" id="ARBA00015623"/>
    </source>
</evidence>
<evidence type="ECO:0000256" key="1">
    <source>
        <dbReference type="ARBA" id="ARBA00000958"/>
    </source>
</evidence>
<evidence type="ECO:0000256" key="2">
    <source>
        <dbReference type="ARBA" id="ARBA00001936"/>
    </source>
</evidence>
<comment type="caution">
    <text evidence="19">The sequence shown here is derived from an EMBL/GenBank/DDBJ whole genome shotgun (WGS) entry which is preliminary data.</text>
</comment>
<evidence type="ECO:0000256" key="10">
    <source>
        <dbReference type="ARBA" id="ARBA00022692"/>
    </source>
</evidence>
<evidence type="ECO:0000256" key="13">
    <source>
        <dbReference type="ARBA" id="ARBA00023136"/>
    </source>
</evidence>
<evidence type="ECO:0000256" key="8">
    <source>
        <dbReference type="ARBA" id="ARBA00022519"/>
    </source>
</evidence>
<gene>
    <name evidence="19" type="ORF">CGZ94_08710</name>
</gene>
<dbReference type="RefSeq" id="WP_094360931.1">
    <property type="nucleotide sequence ID" value="NZ_NMVK01000037.1"/>
</dbReference>
<evidence type="ECO:0000256" key="17">
    <source>
        <dbReference type="ARBA" id="ARBA00033321"/>
    </source>
</evidence>
<dbReference type="EC" id="2.7.8.24" evidence="4"/>
<evidence type="ECO:0000256" key="6">
    <source>
        <dbReference type="ARBA" id="ARBA00022475"/>
    </source>
</evidence>
<proteinExistence type="predicted"/>
<dbReference type="InterPro" id="IPR043130">
    <property type="entry name" value="CDP-OH_PTrfase_TM_dom"/>
</dbReference>
<evidence type="ECO:0000256" key="7">
    <source>
        <dbReference type="ARBA" id="ARBA00022516"/>
    </source>
</evidence>
<evidence type="ECO:0000256" key="16">
    <source>
        <dbReference type="ARBA" id="ARBA00023264"/>
    </source>
</evidence>
<feature type="transmembrane region" description="Helical" evidence="18">
    <location>
        <begin position="21"/>
        <end position="44"/>
    </location>
</feature>
<keyword evidence="6" id="KW-1003">Cell membrane</keyword>
<evidence type="ECO:0000256" key="3">
    <source>
        <dbReference type="ARBA" id="ARBA00004429"/>
    </source>
</evidence>
<protein>
    <recommendedName>
        <fullName evidence="5">Phosphatidylcholine synthase</fullName>
        <ecNumber evidence="4">2.7.8.24</ecNumber>
    </recommendedName>
    <alternativeName>
        <fullName evidence="17">CDP-diglyceride-choline O-phosphatidyltransferase</fullName>
    </alternativeName>
</protein>
<evidence type="ECO:0000256" key="4">
    <source>
        <dbReference type="ARBA" id="ARBA00013195"/>
    </source>
</evidence>
<comment type="cofactor">
    <cofactor evidence="2">
        <name>Mn(2+)</name>
        <dbReference type="ChEBI" id="CHEBI:29035"/>
    </cofactor>
</comment>
<keyword evidence="13 18" id="KW-0472">Membrane</keyword>
<dbReference type="Gene3D" id="1.20.120.1760">
    <property type="match status" value="1"/>
</dbReference>
<dbReference type="AlphaFoldDB" id="A0A255GJU9"/>
<dbReference type="EMBL" id="NMVO01000012">
    <property type="protein sequence ID" value="OYO14643.1"/>
    <property type="molecule type" value="Genomic_DNA"/>
</dbReference>
<keyword evidence="9" id="KW-0808">Transferase</keyword>
<comment type="catalytic activity">
    <reaction evidence="1">
        <text>a CDP-1,2-diacyl-sn-glycerol + choline = a 1,2-diacyl-sn-glycero-3-phosphocholine + CMP + H(+)</text>
        <dbReference type="Rhea" id="RHEA:14597"/>
        <dbReference type="ChEBI" id="CHEBI:15354"/>
        <dbReference type="ChEBI" id="CHEBI:15378"/>
        <dbReference type="ChEBI" id="CHEBI:57643"/>
        <dbReference type="ChEBI" id="CHEBI:58332"/>
        <dbReference type="ChEBI" id="CHEBI:60377"/>
        <dbReference type="EC" id="2.7.8.24"/>
    </reaction>
</comment>
<organism evidence="19 20">
    <name type="scientific">Enemella evansiae</name>
    <dbReference type="NCBI Taxonomy" id="2016499"/>
    <lineage>
        <taxon>Bacteria</taxon>
        <taxon>Bacillati</taxon>
        <taxon>Actinomycetota</taxon>
        <taxon>Actinomycetes</taxon>
        <taxon>Propionibacteriales</taxon>
        <taxon>Propionibacteriaceae</taxon>
        <taxon>Enemella</taxon>
    </lineage>
</organism>
<keyword evidence="12" id="KW-0443">Lipid metabolism</keyword>
<evidence type="ECO:0000313" key="20">
    <source>
        <dbReference type="Proteomes" id="UP000215896"/>
    </source>
</evidence>
<feature type="transmembrane region" description="Helical" evidence="18">
    <location>
        <begin position="165"/>
        <end position="186"/>
    </location>
</feature>
<dbReference type="GO" id="GO:0005886">
    <property type="term" value="C:plasma membrane"/>
    <property type="evidence" value="ECO:0007669"/>
    <property type="project" value="UniProtKB-SubCell"/>
</dbReference>
<evidence type="ECO:0000256" key="11">
    <source>
        <dbReference type="ARBA" id="ARBA00022989"/>
    </source>
</evidence>
<dbReference type="InterPro" id="IPR000462">
    <property type="entry name" value="CDP-OH_P_trans"/>
</dbReference>
<dbReference type="PIRSF" id="PIRSF000851">
    <property type="entry name" value="PcS"/>
    <property type="match status" value="1"/>
</dbReference>
<accession>A0A255GJU9</accession>
<evidence type="ECO:0000256" key="14">
    <source>
        <dbReference type="ARBA" id="ARBA00023209"/>
    </source>
</evidence>
<dbReference type="Pfam" id="PF01066">
    <property type="entry name" value="CDP-OH_P_transf"/>
    <property type="match status" value="1"/>
</dbReference>
<dbReference type="GO" id="GO:0008654">
    <property type="term" value="P:phospholipid biosynthetic process"/>
    <property type="evidence" value="ECO:0007669"/>
    <property type="project" value="UniProtKB-KW"/>
</dbReference>
<keyword evidence="10 18" id="KW-0812">Transmembrane</keyword>
<feature type="transmembrane region" description="Helical" evidence="18">
    <location>
        <begin position="141"/>
        <end position="159"/>
    </location>
</feature>
<reference evidence="19 20" key="1">
    <citation type="submission" date="2017-07" db="EMBL/GenBank/DDBJ databases">
        <title>Draft whole genome sequences of clinical Proprionibacteriaceae strains.</title>
        <authorList>
            <person name="Bernier A.-M."/>
            <person name="Bernard K."/>
            <person name="Domingo M.-C."/>
        </authorList>
    </citation>
    <scope>NUCLEOTIDE SEQUENCE [LARGE SCALE GENOMIC DNA]</scope>
    <source>
        <strain evidence="19 20">NML 030167</strain>
    </source>
</reference>
<evidence type="ECO:0000256" key="12">
    <source>
        <dbReference type="ARBA" id="ARBA00023098"/>
    </source>
</evidence>
<dbReference type="InterPro" id="IPR026027">
    <property type="entry name" value="PcS"/>
</dbReference>